<dbReference type="STRING" id="1296565.SAMN05660657_02382"/>
<name>A0A1I7A0I2_9ACTN</name>
<dbReference type="Proteomes" id="UP000199546">
    <property type="component" value="Unassembled WGS sequence"/>
</dbReference>
<organism evidence="1 2">
    <name type="scientific">Geodermatophilus amargosae</name>
    <dbReference type="NCBI Taxonomy" id="1296565"/>
    <lineage>
        <taxon>Bacteria</taxon>
        <taxon>Bacillati</taxon>
        <taxon>Actinomycetota</taxon>
        <taxon>Actinomycetes</taxon>
        <taxon>Geodermatophilales</taxon>
        <taxon>Geodermatophilaceae</taxon>
        <taxon>Geodermatophilus</taxon>
    </lineage>
</organism>
<dbReference type="OrthoDB" id="5193776at2"/>
<proteinExistence type="predicted"/>
<dbReference type="EMBL" id="FPBA01000007">
    <property type="protein sequence ID" value="SFT68433.1"/>
    <property type="molecule type" value="Genomic_DNA"/>
</dbReference>
<dbReference type="RefSeq" id="WP_093579616.1">
    <property type="nucleotide sequence ID" value="NZ_FPBA01000007.1"/>
</dbReference>
<dbReference type="AlphaFoldDB" id="A0A1I7A0I2"/>
<sequence length="65" mass="7141">MGSEPPGEDLLVLPPIPLATGRLLRDDDDRPVPITAVELVVSTEDGVEHRIPLVARHGAWWPPDR</sequence>
<protein>
    <submittedName>
        <fullName evidence="1">Uncharacterized protein</fullName>
    </submittedName>
</protein>
<keyword evidence="2" id="KW-1185">Reference proteome</keyword>
<gene>
    <name evidence="1" type="ORF">SAMN05660657_02382</name>
</gene>
<evidence type="ECO:0000313" key="1">
    <source>
        <dbReference type="EMBL" id="SFT68433.1"/>
    </source>
</evidence>
<evidence type="ECO:0000313" key="2">
    <source>
        <dbReference type="Proteomes" id="UP000199546"/>
    </source>
</evidence>
<reference evidence="2" key="1">
    <citation type="submission" date="2016-10" db="EMBL/GenBank/DDBJ databases">
        <authorList>
            <person name="Varghese N."/>
            <person name="Submissions S."/>
        </authorList>
    </citation>
    <scope>NUCLEOTIDE SEQUENCE [LARGE SCALE GENOMIC DNA]</scope>
    <source>
        <strain evidence="2">DSM 46136</strain>
    </source>
</reference>
<accession>A0A1I7A0I2</accession>